<evidence type="ECO:0000313" key="1">
    <source>
        <dbReference type="EMBL" id="EFX82571.1"/>
    </source>
</evidence>
<evidence type="ECO:0000313" key="2">
    <source>
        <dbReference type="Proteomes" id="UP000000305"/>
    </source>
</evidence>
<dbReference type="EMBL" id="GL732539">
    <property type="protein sequence ID" value="EFX82571.1"/>
    <property type="molecule type" value="Genomic_DNA"/>
</dbReference>
<reference evidence="1 2" key="1">
    <citation type="journal article" date="2011" name="Science">
        <title>The ecoresponsive genome of Daphnia pulex.</title>
        <authorList>
            <person name="Colbourne J.K."/>
            <person name="Pfrender M.E."/>
            <person name="Gilbert D."/>
            <person name="Thomas W.K."/>
            <person name="Tucker A."/>
            <person name="Oakley T.H."/>
            <person name="Tokishita S."/>
            <person name="Aerts A."/>
            <person name="Arnold G.J."/>
            <person name="Basu M.K."/>
            <person name="Bauer D.J."/>
            <person name="Caceres C.E."/>
            <person name="Carmel L."/>
            <person name="Casola C."/>
            <person name="Choi J.H."/>
            <person name="Detter J.C."/>
            <person name="Dong Q."/>
            <person name="Dusheyko S."/>
            <person name="Eads B.D."/>
            <person name="Frohlich T."/>
            <person name="Geiler-Samerotte K.A."/>
            <person name="Gerlach D."/>
            <person name="Hatcher P."/>
            <person name="Jogdeo S."/>
            <person name="Krijgsveld J."/>
            <person name="Kriventseva E.V."/>
            <person name="Kultz D."/>
            <person name="Laforsch C."/>
            <person name="Lindquist E."/>
            <person name="Lopez J."/>
            <person name="Manak J.R."/>
            <person name="Muller J."/>
            <person name="Pangilinan J."/>
            <person name="Patwardhan R.P."/>
            <person name="Pitluck S."/>
            <person name="Pritham E.J."/>
            <person name="Rechtsteiner A."/>
            <person name="Rho M."/>
            <person name="Rogozin I.B."/>
            <person name="Sakarya O."/>
            <person name="Salamov A."/>
            <person name="Schaack S."/>
            <person name="Shapiro H."/>
            <person name="Shiga Y."/>
            <person name="Skalitzky C."/>
            <person name="Smith Z."/>
            <person name="Souvorov A."/>
            <person name="Sung W."/>
            <person name="Tang Z."/>
            <person name="Tsuchiya D."/>
            <person name="Tu H."/>
            <person name="Vos H."/>
            <person name="Wang M."/>
            <person name="Wolf Y.I."/>
            <person name="Yamagata H."/>
            <person name="Yamada T."/>
            <person name="Ye Y."/>
            <person name="Shaw J.R."/>
            <person name="Andrews J."/>
            <person name="Crease T.J."/>
            <person name="Tang H."/>
            <person name="Lucas S.M."/>
            <person name="Robertson H.M."/>
            <person name="Bork P."/>
            <person name="Koonin E.V."/>
            <person name="Zdobnov E.M."/>
            <person name="Grigoriev I.V."/>
            <person name="Lynch M."/>
            <person name="Boore J.L."/>
        </authorList>
    </citation>
    <scope>NUCLEOTIDE SEQUENCE [LARGE SCALE GENOMIC DNA]</scope>
</reference>
<keyword evidence="2" id="KW-1185">Reference proteome</keyword>
<proteinExistence type="predicted"/>
<organism evidence="1 2">
    <name type="scientific">Daphnia pulex</name>
    <name type="common">Water flea</name>
    <dbReference type="NCBI Taxonomy" id="6669"/>
    <lineage>
        <taxon>Eukaryota</taxon>
        <taxon>Metazoa</taxon>
        <taxon>Ecdysozoa</taxon>
        <taxon>Arthropoda</taxon>
        <taxon>Crustacea</taxon>
        <taxon>Branchiopoda</taxon>
        <taxon>Diplostraca</taxon>
        <taxon>Cladocera</taxon>
        <taxon>Anomopoda</taxon>
        <taxon>Daphniidae</taxon>
        <taxon>Daphnia</taxon>
    </lineage>
</organism>
<dbReference type="InParanoid" id="E9GCK3"/>
<accession>E9GCK3</accession>
<dbReference type="AlphaFoldDB" id="E9GCK3"/>
<dbReference type="Proteomes" id="UP000000305">
    <property type="component" value="Unassembled WGS sequence"/>
</dbReference>
<dbReference type="KEGG" id="dpx:DAPPUDRAFT_240789"/>
<gene>
    <name evidence="1" type="ORF">DAPPUDRAFT_240789</name>
</gene>
<name>E9GCK3_DAPPU</name>
<protein>
    <submittedName>
        <fullName evidence="1">Uncharacterized protein</fullName>
    </submittedName>
</protein>
<sequence>MPQLLVQKVGFFVKDVREDDAHEADDVKRVCSTQEETQLILYATIHNHPDVNRLENEVKRDCHDLLEQHSHPNDQMIVPCPIMTQLVAGRLQYIFGALVLPRKWTKV</sequence>
<dbReference type="HOGENOM" id="CLU_2212540_0_0_1"/>